<gene>
    <name evidence="5" type="ORF">ACFODZ_06745</name>
</gene>
<evidence type="ECO:0000256" key="3">
    <source>
        <dbReference type="SAM" id="Phobius"/>
    </source>
</evidence>
<evidence type="ECO:0000259" key="4">
    <source>
        <dbReference type="PROSITE" id="PS50887"/>
    </source>
</evidence>
<evidence type="ECO:0000256" key="1">
    <source>
        <dbReference type="ARBA" id="ARBA00012528"/>
    </source>
</evidence>
<dbReference type="CDD" id="cd01949">
    <property type="entry name" value="GGDEF"/>
    <property type="match status" value="1"/>
</dbReference>
<feature type="transmembrane region" description="Helical" evidence="3">
    <location>
        <begin position="149"/>
        <end position="174"/>
    </location>
</feature>
<dbReference type="EMBL" id="JBHRTS010000003">
    <property type="protein sequence ID" value="MFC3193933.1"/>
    <property type="molecule type" value="Genomic_DNA"/>
</dbReference>
<evidence type="ECO:0000256" key="2">
    <source>
        <dbReference type="ARBA" id="ARBA00034247"/>
    </source>
</evidence>
<evidence type="ECO:0000313" key="6">
    <source>
        <dbReference type="Proteomes" id="UP001595533"/>
    </source>
</evidence>
<proteinExistence type="predicted"/>
<protein>
    <recommendedName>
        <fullName evidence="1">diguanylate cyclase</fullName>
        <ecNumber evidence="1">2.7.7.65</ecNumber>
    </recommendedName>
</protein>
<evidence type="ECO:0000313" key="5">
    <source>
        <dbReference type="EMBL" id="MFC3193933.1"/>
    </source>
</evidence>
<feature type="domain" description="GGDEF" evidence="4">
    <location>
        <begin position="444"/>
        <end position="573"/>
    </location>
</feature>
<dbReference type="Gene3D" id="3.30.70.270">
    <property type="match status" value="1"/>
</dbReference>
<sequence>MSDQIRQLFTKPIHLYVMAMILVAGLYMYGVLNATATWPGSLTWALGVMALLLVWQCGLKMPYLGMISMERLVQFHLLLTLPISEILLITTVATLIMPFINKAYRMNSYRVAVLRAANNLAMNAIMMLSGYLVLQAGLSLPLMDLNWEAVAIIALAAVVMQVINIGMIVLYFTVDKKKISRLLTPAYLFADFVFVPVGVLSALLWQQSDPTLFYLFGFFMVVLLLSFYALNNRHPSDDSGSLHQGTEFPVSYLNVEHVTTAIRSRCDQLFDCQAMFLVETDQPANETHFYLKHNATKLPDLEHFAARFITDHAVERGSQMIQGHTVFFMVARFSDHKGVFAQMMLVRINQVPYTHGDLNLLRLFVQRYRAGLSYAITFEKLSEYKDNLEEKVDARTRQLQAVNKEKSRLVSKLKKISNSDALTGLYNRRYFDSLIRYHQKNQPERLSLAVIDIDHFKTINDSHGHDRGDEVLKNIARIMRSWACEDTVLVRYGGEEFAAVVIHHEPEQVAAKLDELLLLVSEYEWSMLPEGHQMTVSIGWSHHPEHDLSGLFDLADKALYQAKTNGRNQVLKA</sequence>
<comment type="caution">
    <text evidence="5">The sequence shown here is derived from an EMBL/GenBank/DDBJ whole genome shotgun (WGS) entry which is preliminary data.</text>
</comment>
<keyword evidence="6" id="KW-1185">Reference proteome</keyword>
<feature type="transmembrane region" description="Helical" evidence="3">
    <location>
        <begin position="211"/>
        <end position="230"/>
    </location>
</feature>
<feature type="transmembrane region" description="Helical" evidence="3">
    <location>
        <begin position="44"/>
        <end position="63"/>
    </location>
</feature>
<feature type="transmembrane region" description="Helical" evidence="3">
    <location>
        <begin position="186"/>
        <end position="205"/>
    </location>
</feature>
<dbReference type="Proteomes" id="UP001595533">
    <property type="component" value="Unassembled WGS sequence"/>
</dbReference>
<keyword evidence="3" id="KW-1133">Transmembrane helix</keyword>
<accession>A0ABV7JB35</accession>
<reference evidence="6" key="1">
    <citation type="journal article" date="2019" name="Int. J. Syst. Evol. Microbiol.">
        <title>The Global Catalogue of Microorganisms (GCM) 10K type strain sequencing project: providing services to taxonomists for standard genome sequencing and annotation.</title>
        <authorList>
            <consortium name="The Broad Institute Genomics Platform"/>
            <consortium name="The Broad Institute Genome Sequencing Center for Infectious Disease"/>
            <person name="Wu L."/>
            <person name="Ma J."/>
        </authorList>
    </citation>
    <scope>NUCLEOTIDE SEQUENCE [LARGE SCALE GENOMIC DNA]</scope>
    <source>
        <strain evidence="6">KCTC 42953</strain>
    </source>
</reference>
<organism evidence="5 6">
    <name type="scientific">Marinicella sediminis</name>
    <dbReference type="NCBI Taxonomy" id="1792834"/>
    <lineage>
        <taxon>Bacteria</taxon>
        <taxon>Pseudomonadati</taxon>
        <taxon>Pseudomonadota</taxon>
        <taxon>Gammaproteobacteria</taxon>
        <taxon>Lysobacterales</taxon>
        <taxon>Marinicellaceae</taxon>
        <taxon>Marinicella</taxon>
    </lineage>
</organism>
<name>A0ABV7JB35_9GAMM</name>
<comment type="catalytic activity">
    <reaction evidence="2">
        <text>2 GTP = 3',3'-c-di-GMP + 2 diphosphate</text>
        <dbReference type="Rhea" id="RHEA:24898"/>
        <dbReference type="ChEBI" id="CHEBI:33019"/>
        <dbReference type="ChEBI" id="CHEBI:37565"/>
        <dbReference type="ChEBI" id="CHEBI:58805"/>
        <dbReference type="EC" id="2.7.7.65"/>
    </reaction>
</comment>
<dbReference type="SMART" id="SM00267">
    <property type="entry name" value="GGDEF"/>
    <property type="match status" value="1"/>
</dbReference>
<dbReference type="InterPro" id="IPR043128">
    <property type="entry name" value="Rev_trsase/Diguanyl_cyclase"/>
</dbReference>
<dbReference type="PANTHER" id="PTHR45138:SF9">
    <property type="entry name" value="DIGUANYLATE CYCLASE DGCM-RELATED"/>
    <property type="match status" value="1"/>
</dbReference>
<dbReference type="RefSeq" id="WP_157892929.1">
    <property type="nucleotide sequence ID" value="NZ_JBHRTS010000003.1"/>
</dbReference>
<keyword evidence="3" id="KW-0812">Transmembrane</keyword>
<dbReference type="EC" id="2.7.7.65" evidence="1"/>
<dbReference type="InterPro" id="IPR000160">
    <property type="entry name" value="GGDEF_dom"/>
</dbReference>
<dbReference type="PANTHER" id="PTHR45138">
    <property type="entry name" value="REGULATORY COMPONENTS OF SENSORY TRANSDUCTION SYSTEM"/>
    <property type="match status" value="1"/>
</dbReference>
<dbReference type="InterPro" id="IPR050469">
    <property type="entry name" value="Diguanylate_Cyclase"/>
</dbReference>
<feature type="transmembrane region" description="Helical" evidence="3">
    <location>
        <begin position="75"/>
        <end position="100"/>
    </location>
</feature>
<dbReference type="Pfam" id="PF00990">
    <property type="entry name" value="GGDEF"/>
    <property type="match status" value="1"/>
</dbReference>
<feature type="transmembrane region" description="Helical" evidence="3">
    <location>
        <begin position="120"/>
        <end position="143"/>
    </location>
</feature>
<dbReference type="NCBIfam" id="TIGR00254">
    <property type="entry name" value="GGDEF"/>
    <property type="match status" value="1"/>
</dbReference>
<keyword evidence="3" id="KW-0472">Membrane</keyword>
<feature type="transmembrane region" description="Helical" evidence="3">
    <location>
        <begin position="13"/>
        <end position="32"/>
    </location>
</feature>
<dbReference type="InterPro" id="IPR029787">
    <property type="entry name" value="Nucleotide_cyclase"/>
</dbReference>
<dbReference type="SUPFAM" id="SSF55073">
    <property type="entry name" value="Nucleotide cyclase"/>
    <property type="match status" value="1"/>
</dbReference>
<dbReference type="PROSITE" id="PS50887">
    <property type="entry name" value="GGDEF"/>
    <property type="match status" value="1"/>
</dbReference>